<dbReference type="InterPro" id="IPR042197">
    <property type="entry name" value="Apaf_helical"/>
</dbReference>
<comment type="similarity">
    <text evidence="1">Belongs to the disease resistance NB-LRR family.</text>
</comment>
<keyword evidence="6" id="KW-0067">ATP-binding</keyword>
<dbReference type="SUPFAM" id="SSF52540">
    <property type="entry name" value="P-loop containing nucleoside triphosphate hydrolases"/>
    <property type="match status" value="1"/>
</dbReference>
<evidence type="ECO:0000313" key="10">
    <source>
        <dbReference type="EMBL" id="KAJ9190057.1"/>
    </source>
</evidence>
<dbReference type="Pfam" id="PF13855">
    <property type="entry name" value="LRR_8"/>
    <property type="match status" value="1"/>
</dbReference>
<dbReference type="Gene3D" id="3.80.10.10">
    <property type="entry name" value="Ribonuclease Inhibitor"/>
    <property type="match status" value="2"/>
</dbReference>
<proteinExistence type="inferred from homology"/>
<protein>
    <recommendedName>
        <fullName evidence="12">AAA+ ATPase domain-containing protein</fullName>
    </recommendedName>
</protein>
<sequence length="823" mass="94002">MEMLRQLRDHLKRREETGDRLNEMVQHWFSKVEIVETNTFELVARGSQELENNCLGSCCPRNCWSRHKIGRKIQSTLAEAAAIYDEGEQLLATPMETILGKLRSYIGKDEVGRIGIYGKGGIGKTTVMNEISSNLLSEHQFDYIIWVVVSQDPNLEKIQGDVGKEVGFLEERWKGKNQEDRAKEISDILSHKRFLFLLDDIWKPVDLTEVGVPLPDRENGSKIIFTTRSEEVCNQMGAEEKVKVVRLTEKKSLELFQQNVGEDTLRIDQQIRKLAETIAKMCDGLPLALITVGQAMASKKTLQEWNHSFEVLSKSVSEISGAKDPFFALLKFSYDSLPSDAIKSCFLYCSLFPEDFSISKFNLIDYWIGEGFLDEFNDPSGARNEGKKVIRTLVRALLLQDDGEDVKMHDLIREVGLWIACECGKLQDKYLVEAGANLIEAPEIGRWERARRMSLMSNRIQSLTKAPRCNDLSTLFLGNNHLKIIGNAFFQFMPSLKVLDLSGNRELTELPSGILKIFSLQYLNLSSTGIRQLPVELRNLVKLKCLNLEYTYELQTIPTRVISGFLKLKVLRMIHCASSDRTVGDGIQTGGHQSFVMVLQQLEHLNELTLSITSEYSLEVFRSWDKFQTCTLALSLHHFKHSRSYIDISFLDGMKCLADLEFINCINLKELRIEESLIMRGGSFNSLRKVSLVSCSKLEDLTWLTLAPNLEFLMVSRCFNMEEIICKGKLVEGNFNSFGKLEILRLVSLPKLKSIYPIALPFQCLKEIVVDECPKLKKLPLNSNSAKEHRIVIQGWEGWWKNLEWENETTRNTFLLSFKSCMY</sequence>
<dbReference type="InterPro" id="IPR057135">
    <property type="entry name" value="At4g27190-like_LRR"/>
</dbReference>
<dbReference type="PANTHER" id="PTHR33463:SF220">
    <property type="entry name" value="NB-ARC DOMAIN-CONTAINING PROTEIN"/>
    <property type="match status" value="1"/>
</dbReference>
<dbReference type="InterPro" id="IPR027417">
    <property type="entry name" value="P-loop_NTPase"/>
</dbReference>
<dbReference type="InterPro" id="IPR001611">
    <property type="entry name" value="Leu-rich_rpt"/>
</dbReference>
<dbReference type="InterPro" id="IPR032675">
    <property type="entry name" value="LRR_dom_sf"/>
</dbReference>
<dbReference type="SUPFAM" id="SSF52058">
    <property type="entry name" value="L domain-like"/>
    <property type="match status" value="1"/>
</dbReference>
<dbReference type="Proteomes" id="UP001174677">
    <property type="component" value="Chromosome 1"/>
</dbReference>
<name>A0ABQ9NCT9_HEVBR</name>
<dbReference type="Gene3D" id="1.10.8.430">
    <property type="entry name" value="Helical domain of apoptotic protease-activating factors"/>
    <property type="match status" value="1"/>
</dbReference>
<dbReference type="PRINTS" id="PR00364">
    <property type="entry name" value="DISEASERSIST"/>
</dbReference>
<dbReference type="InterPro" id="IPR036388">
    <property type="entry name" value="WH-like_DNA-bd_sf"/>
</dbReference>
<evidence type="ECO:0000259" key="7">
    <source>
        <dbReference type="Pfam" id="PF00931"/>
    </source>
</evidence>
<dbReference type="Pfam" id="PF23559">
    <property type="entry name" value="WHD_DRP"/>
    <property type="match status" value="1"/>
</dbReference>
<feature type="domain" description="Disease resistance protein winged helix" evidence="9">
    <location>
        <begin position="351"/>
        <end position="414"/>
    </location>
</feature>
<reference evidence="10" key="1">
    <citation type="journal article" date="2023" name="Plant Biotechnol. J.">
        <title>Chromosome-level wild Hevea brasiliensis genome provides new tools for genomic-assisted breeding and valuable loci to elevate rubber yield.</title>
        <authorList>
            <person name="Cheng H."/>
            <person name="Song X."/>
            <person name="Hu Y."/>
            <person name="Wu T."/>
            <person name="Yang Q."/>
            <person name="An Z."/>
            <person name="Feng S."/>
            <person name="Deng Z."/>
            <person name="Wu W."/>
            <person name="Zeng X."/>
            <person name="Tu M."/>
            <person name="Wang X."/>
            <person name="Huang H."/>
        </authorList>
    </citation>
    <scope>NUCLEOTIDE SEQUENCE</scope>
    <source>
        <strain evidence="10">MT/VB/25A 57/8</strain>
    </source>
</reference>
<evidence type="ECO:0000256" key="1">
    <source>
        <dbReference type="ARBA" id="ARBA00008894"/>
    </source>
</evidence>
<evidence type="ECO:0000256" key="4">
    <source>
        <dbReference type="ARBA" id="ARBA00022741"/>
    </source>
</evidence>
<evidence type="ECO:0000256" key="2">
    <source>
        <dbReference type="ARBA" id="ARBA00022614"/>
    </source>
</evidence>
<keyword evidence="4" id="KW-0547">Nucleotide-binding</keyword>
<dbReference type="EMBL" id="JARPOI010000001">
    <property type="protein sequence ID" value="KAJ9190057.1"/>
    <property type="molecule type" value="Genomic_DNA"/>
</dbReference>
<dbReference type="Pfam" id="PF23247">
    <property type="entry name" value="LRR_RPS2"/>
    <property type="match status" value="1"/>
</dbReference>
<keyword evidence="2" id="KW-0433">Leucine-rich repeat</keyword>
<dbReference type="Pfam" id="PF00931">
    <property type="entry name" value="NB-ARC"/>
    <property type="match status" value="1"/>
</dbReference>
<keyword evidence="11" id="KW-1185">Reference proteome</keyword>
<evidence type="ECO:0008006" key="12">
    <source>
        <dbReference type="Google" id="ProtNLM"/>
    </source>
</evidence>
<evidence type="ECO:0000259" key="8">
    <source>
        <dbReference type="Pfam" id="PF23247"/>
    </source>
</evidence>
<comment type="caution">
    <text evidence="10">The sequence shown here is derived from an EMBL/GenBank/DDBJ whole genome shotgun (WGS) entry which is preliminary data.</text>
</comment>
<keyword evidence="5" id="KW-0611">Plant defense</keyword>
<accession>A0ABQ9NCT9</accession>
<feature type="domain" description="Disease resistance protein At4g27190-like leucine-rich repeats" evidence="8">
    <location>
        <begin position="667"/>
        <end position="779"/>
    </location>
</feature>
<dbReference type="Gene3D" id="3.40.50.300">
    <property type="entry name" value="P-loop containing nucleotide triphosphate hydrolases"/>
    <property type="match status" value="1"/>
</dbReference>
<evidence type="ECO:0000259" key="9">
    <source>
        <dbReference type="Pfam" id="PF23559"/>
    </source>
</evidence>
<dbReference type="InterPro" id="IPR058922">
    <property type="entry name" value="WHD_DRP"/>
</dbReference>
<dbReference type="InterPro" id="IPR050905">
    <property type="entry name" value="Plant_NBS-LRR"/>
</dbReference>
<evidence type="ECO:0000256" key="3">
    <source>
        <dbReference type="ARBA" id="ARBA00022737"/>
    </source>
</evidence>
<organism evidence="10 11">
    <name type="scientific">Hevea brasiliensis</name>
    <name type="common">Para rubber tree</name>
    <name type="synonym">Siphonia brasiliensis</name>
    <dbReference type="NCBI Taxonomy" id="3981"/>
    <lineage>
        <taxon>Eukaryota</taxon>
        <taxon>Viridiplantae</taxon>
        <taxon>Streptophyta</taxon>
        <taxon>Embryophyta</taxon>
        <taxon>Tracheophyta</taxon>
        <taxon>Spermatophyta</taxon>
        <taxon>Magnoliopsida</taxon>
        <taxon>eudicotyledons</taxon>
        <taxon>Gunneridae</taxon>
        <taxon>Pentapetalae</taxon>
        <taxon>rosids</taxon>
        <taxon>fabids</taxon>
        <taxon>Malpighiales</taxon>
        <taxon>Euphorbiaceae</taxon>
        <taxon>Crotonoideae</taxon>
        <taxon>Micrandreae</taxon>
        <taxon>Hevea</taxon>
    </lineage>
</organism>
<evidence type="ECO:0000256" key="5">
    <source>
        <dbReference type="ARBA" id="ARBA00022821"/>
    </source>
</evidence>
<dbReference type="PANTHER" id="PTHR33463">
    <property type="entry name" value="NB-ARC DOMAIN-CONTAINING PROTEIN-RELATED"/>
    <property type="match status" value="1"/>
</dbReference>
<dbReference type="Gene3D" id="1.10.10.10">
    <property type="entry name" value="Winged helix-like DNA-binding domain superfamily/Winged helix DNA-binding domain"/>
    <property type="match status" value="1"/>
</dbReference>
<evidence type="ECO:0000256" key="6">
    <source>
        <dbReference type="ARBA" id="ARBA00022840"/>
    </source>
</evidence>
<dbReference type="InterPro" id="IPR002182">
    <property type="entry name" value="NB-ARC"/>
</dbReference>
<keyword evidence="3" id="KW-0677">Repeat</keyword>
<evidence type="ECO:0000313" key="11">
    <source>
        <dbReference type="Proteomes" id="UP001174677"/>
    </source>
</evidence>
<feature type="domain" description="NB-ARC" evidence="7">
    <location>
        <begin position="94"/>
        <end position="264"/>
    </location>
</feature>
<gene>
    <name evidence="10" type="ORF">P3X46_001291</name>
</gene>